<evidence type="ECO:0000259" key="7">
    <source>
        <dbReference type="PROSITE" id="PS50109"/>
    </source>
</evidence>
<evidence type="ECO:0000256" key="2">
    <source>
        <dbReference type="ARBA" id="ARBA00012438"/>
    </source>
</evidence>
<dbReference type="InterPro" id="IPR003594">
    <property type="entry name" value="HATPase_dom"/>
</dbReference>
<dbReference type="GO" id="GO:0005886">
    <property type="term" value="C:plasma membrane"/>
    <property type="evidence" value="ECO:0007669"/>
    <property type="project" value="TreeGrafter"/>
</dbReference>
<dbReference type="AlphaFoldDB" id="A0AAD1Y7V0"/>
<feature type="transmembrane region" description="Helical" evidence="6">
    <location>
        <begin position="159"/>
        <end position="186"/>
    </location>
</feature>
<dbReference type="FunFam" id="3.30.565.10:FF:000010">
    <property type="entry name" value="Sensor histidine kinase RcsC"/>
    <property type="match status" value="1"/>
</dbReference>
<dbReference type="GO" id="GO:0000155">
    <property type="term" value="F:phosphorelay sensor kinase activity"/>
    <property type="evidence" value="ECO:0007669"/>
    <property type="project" value="InterPro"/>
</dbReference>
<comment type="caution">
    <text evidence="8">The sequence shown here is derived from an EMBL/GenBank/DDBJ whole genome shotgun (WGS) entry which is preliminary data.</text>
</comment>
<keyword evidence="3" id="KW-0597">Phosphoprotein</keyword>
<dbReference type="PANTHER" id="PTHR43047:SF72">
    <property type="entry name" value="OSMOSENSING HISTIDINE PROTEIN KINASE SLN1"/>
    <property type="match status" value="1"/>
</dbReference>
<dbReference type="PROSITE" id="PS50109">
    <property type="entry name" value="HIS_KIN"/>
    <property type="match status" value="1"/>
</dbReference>
<dbReference type="SMART" id="SM00388">
    <property type="entry name" value="HisKA"/>
    <property type="match status" value="1"/>
</dbReference>
<evidence type="ECO:0000256" key="6">
    <source>
        <dbReference type="SAM" id="Phobius"/>
    </source>
</evidence>
<dbReference type="Pfam" id="PF00512">
    <property type="entry name" value="HisKA"/>
    <property type="match status" value="1"/>
</dbReference>
<dbReference type="PRINTS" id="PR00344">
    <property type="entry name" value="BCTRLSENSOR"/>
</dbReference>
<dbReference type="EC" id="2.7.13.3" evidence="2"/>
<dbReference type="InterPro" id="IPR003661">
    <property type="entry name" value="HisK_dim/P_dom"/>
</dbReference>
<dbReference type="InterPro" id="IPR004358">
    <property type="entry name" value="Sig_transdc_His_kin-like_C"/>
</dbReference>
<gene>
    <name evidence="8" type="ORF">ECRASSUSDP1_LOCUS27721</name>
</gene>
<dbReference type="SUPFAM" id="SSF47384">
    <property type="entry name" value="Homodimeric domain of signal transducing histidine kinase"/>
    <property type="match status" value="1"/>
</dbReference>
<sequence>MEQRKRTWNAKNLSNIETTPLPNFSKMGCMFEKKPSHCIKNAIANSDNLDNIENFIMEMQVKSFQNKFFKRIKLLCIAFALVMILMGISIHFFMENSADSEIGRNRCIISGFMLILCVGILQYYPEKHGIISPAFLVWIFICLSDIYKTSDRYVVHEYSLPCIGYAYVTLVLIPSTWEANLIAWILGFGYNISTIYEKRGEVPTTFWIAMFPAMFYYITTSYLQNEKLKELYEHLRSNEVLRNEMTNILETFPNGVLIHPFNPNPEDTRPPFTNHEFNEKVLQINKQLNEIEKVKIVFDQDHRGSQQKVKCDLLTYLTEIHQRLQSREIFKQHTVKLLNSAKGRDSSKALDEDIDQIYTIKCIKVEWASMPCFMNVFIDNTDIVKLEKANNNIKWQKMMFASASHEFRTPLNAIMNSYGFLKQIHEQVFALVSGLDSLDRNLAMELDFFSEQISKYLKMGSASSSLLLSLIEDILDLSKMEAGTFSINMGDFKLCELINEVHEIFSLQTSQKGILLIAKVDDILKDVMIRSDKGRIKQVLLNLVSNSLKFTFKGSIAISVKANRKSRGNFVVFEVADTGVGIKQSEQKKLFKLFGMADSDKSMNPNGCGIGLTISKKYIEKLGGSIKLSSVYKKGTTTKFTIPISSDIFIKLNRQMPNGESQNLGDKIGYQTLCNSLDPKEESKCDKDQRLETRDYNIQSQHNLRMSPLDKDNFATTEELYNTREDRILLGKYGSRKIKVLTDLNEISKEAGLKMAK</sequence>
<keyword evidence="5" id="KW-0418">Kinase</keyword>
<dbReference type="EMBL" id="CAMPGE010028604">
    <property type="protein sequence ID" value="CAI2386118.1"/>
    <property type="molecule type" value="Genomic_DNA"/>
</dbReference>
<evidence type="ECO:0000256" key="3">
    <source>
        <dbReference type="ARBA" id="ARBA00022553"/>
    </source>
</evidence>
<evidence type="ECO:0000313" key="8">
    <source>
        <dbReference type="EMBL" id="CAI2386118.1"/>
    </source>
</evidence>
<proteinExistence type="predicted"/>
<dbReference type="Gene3D" id="1.10.287.130">
    <property type="match status" value="1"/>
</dbReference>
<keyword evidence="6" id="KW-1133">Transmembrane helix</keyword>
<comment type="catalytic activity">
    <reaction evidence="1">
        <text>ATP + protein L-histidine = ADP + protein N-phospho-L-histidine.</text>
        <dbReference type="EC" id="2.7.13.3"/>
    </reaction>
</comment>
<dbReference type="InterPro" id="IPR005467">
    <property type="entry name" value="His_kinase_dom"/>
</dbReference>
<feature type="transmembrane region" description="Helical" evidence="6">
    <location>
        <begin position="72"/>
        <end position="94"/>
    </location>
</feature>
<feature type="transmembrane region" description="Helical" evidence="6">
    <location>
        <begin position="106"/>
        <end position="124"/>
    </location>
</feature>
<keyword evidence="4" id="KW-0808">Transferase</keyword>
<evidence type="ECO:0000256" key="5">
    <source>
        <dbReference type="ARBA" id="ARBA00022777"/>
    </source>
</evidence>
<evidence type="ECO:0000256" key="4">
    <source>
        <dbReference type="ARBA" id="ARBA00022679"/>
    </source>
</evidence>
<feature type="transmembrane region" description="Helical" evidence="6">
    <location>
        <begin position="130"/>
        <end position="147"/>
    </location>
</feature>
<keyword evidence="6" id="KW-0472">Membrane</keyword>
<feature type="domain" description="Histidine kinase" evidence="7">
    <location>
        <begin position="402"/>
        <end position="646"/>
    </location>
</feature>
<dbReference type="Gene3D" id="3.30.565.10">
    <property type="entry name" value="Histidine kinase-like ATPase, C-terminal domain"/>
    <property type="match status" value="1"/>
</dbReference>
<dbReference type="PANTHER" id="PTHR43047">
    <property type="entry name" value="TWO-COMPONENT HISTIDINE PROTEIN KINASE"/>
    <property type="match status" value="1"/>
</dbReference>
<dbReference type="SUPFAM" id="SSF55874">
    <property type="entry name" value="ATPase domain of HSP90 chaperone/DNA topoisomerase II/histidine kinase"/>
    <property type="match status" value="1"/>
</dbReference>
<protein>
    <recommendedName>
        <fullName evidence="2">histidine kinase</fullName>
        <ecNumber evidence="2">2.7.13.3</ecNumber>
    </recommendedName>
</protein>
<feature type="transmembrane region" description="Helical" evidence="6">
    <location>
        <begin position="206"/>
        <end position="223"/>
    </location>
</feature>
<keyword evidence="9" id="KW-1185">Reference proteome</keyword>
<dbReference type="GO" id="GO:0009927">
    <property type="term" value="F:histidine phosphotransfer kinase activity"/>
    <property type="evidence" value="ECO:0007669"/>
    <property type="project" value="TreeGrafter"/>
</dbReference>
<dbReference type="SMART" id="SM00387">
    <property type="entry name" value="HATPase_c"/>
    <property type="match status" value="1"/>
</dbReference>
<dbReference type="InterPro" id="IPR036097">
    <property type="entry name" value="HisK_dim/P_sf"/>
</dbReference>
<dbReference type="Proteomes" id="UP001295684">
    <property type="component" value="Unassembled WGS sequence"/>
</dbReference>
<reference evidence="8" key="1">
    <citation type="submission" date="2023-07" db="EMBL/GenBank/DDBJ databases">
        <authorList>
            <consortium name="AG Swart"/>
            <person name="Singh M."/>
            <person name="Singh A."/>
            <person name="Seah K."/>
            <person name="Emmerich C."/>
        </authorList>
    </citation>
    <scope>NUCLEOTIDE SEQUENCE</scope>
    <source>
        <strain evidence="8">DP1</strain>
    </source>
</reference>
<dbReference type="Pfam" id="PF02518">
    <property type="entry name" value="HATPase_c"/>
    <property type="match status" value="1"/>
</dbReference>
<dbReference type="InterPro" id="IPR036890">
    <property type="entry name" value="HATPase_C_sf"/>
</dbReference>
<evidence type="ECO:0000313" key="9">
    <source>
        <dbReference type="Proteomes" id="UP001295684"/>
    </source>
</evidence>
<name>A0AAD1Y7V0_EUPCR</name>
<evidence type="ECO:0000256" key="1">
    <source>
        <dbReference type="ARBA" id="ARBA00000085"/>
    </source>
</evidence>
<dbReference type="CDD" id="cd00082">
    <property type="entry name" value="HisKA"/>
    <property type="match status" value="1"/>
</dbReference>
<accession>A0AAD1Y7V0</accession>
<keyword evidence="6" id="KW-0812">Transmembrane</keyword>
<organism evidence="8 9">
    <name type="scientific">Euplotes crassus</name>
    <dbReference type="NCBI Taxonomy" id="5936"/>
    <lineage>
        <taxon>Eukaryota</taxon>
        <taxon>Sar</taxon>
        <taxon>Alveolata</taxon>
        <taxon>Ciliophora</taxon>
        <taxon>Intramacronucleata</taxon>
        <taxon>Spirotrichea</taxon>
        <taxon>Hypotrichia</taxon>
        <taxon>Euplotida</taxon>
        <taxon>Euplotidae</taxon>
        <taxon>Moneuplotes</taxon>
    </lineage>
</organism>